<sequence>MKIARPEEKDLQAVWNLINILNTVSYELNPLKPINDDGDFEFLEDDDKAKVLDKIVELHESCDIQWLMTVLETLLSPDNKIIDQEAPTLEFHPEFKAAVLNQNK</sequence>
<proteinExistence type="predicted"/>
<reference evidence="1" key="1">
    <citation type="journal article" date="2021" name="Proc. Natl. Acad. Sci. U.S.A.">
        <title>A Catalog of Tens of Thousands of Viruses from Human Metagenomes Reveals Hidden Associations with Chronic Diseases.</title>
        <authorList>
            <person name="Tisza M.J."/>
            <person name="Buck C.B."/>
        </authorList>
    </citation>
    <scope>NUCLEOTIDE SEQUENCE</scope>
    <source>
        <strain evidence="1">Ctn3M15</strain>
    </source>
</reference>
<dbReference type="EMBL" id="BK059116">
    <property type="protein sequence ID" value="DAE32120.1"/>
    <property type="molecule type" value="Genomic_DNA"/>
</dbReference>
<organism evidence="1">
    <name type="scientific">virus sp. ctn3M15</name>
    <dbReference type="NCBI Taxonomy" id="2825821"/>
    <lineage>
        <taxon>Viruses</taxon>
    </lineage>
</organism>
<accession>A0A8S5RL53</accession>
<evidence type="ECO:0000313" key="1">
    <source>
        <dbReference type="EMBL" id="DAE32120.1"/>
    </source>
</evidence>
<protein>
    <submittedName>
        <fullName evidence="1">Uncharacterized protein</fullName>
    </submittedName>
</protein>
<name>A0A8S5RL53_9VIRU</name>